<dbReference type="NCBIfam" id="NF003679">
    <property type="entry name" value="PRK05305.1-3"/>
    <property type="match status" value="1"/>
</dbReference>
<keyword evidence="9 11" id="KW-1208">Phospholipid metabolism</keyword>
<dbReference type="GO" id="GO:0006646">
    <property type="term" value="P:phosphatidylethanolamine biosynthetic process"/>
    <property type="evidence" value="ECO:0007669"/>
    <property type="project" value="UniProtKB-UniRule"/>
</dbReference>
<keyword evidence="2 11" id="KW-0444">Lipid biosynthesis</keyword>
<dbReference type="EC" id="4.1.1.65" evidence="11"/>
<feature type="site" description="Cleavage (non-hydrolytic); by autocatalysis" evidence="11">
    <location>
        <begin position="220"/>
        <end position="221"/>
    </location>
</feature>
<evidence type="ECO:0000256" key="1">
    <source>
        <dbReference type="ARBA" id="ARBA00022475"/>
    </source>
</evidence>
<dbReference type="PANTHER" id="PTHR35809:SF1">
    <property type="entry name" value="ARCHAETIDYLSERINE DECARBOXYLASE PROENZYME-RELATED"/>
    <property type="match status" value="1"/>
</dbReference>
<dbReference type="PANTHER" id="PTHR35809">
    <property type="entry name" value="ARCHAETIDYLSERINE DECARBOXYLASE PROENZYME-RELATED"/>
    <property type="match status" value="1"/>
</dbReference>
<reference evidence="13" key="1">
    <citation type="submission" date="2024-05" db="EMBL/GenBank/DDBJ databases">
        <authorList>
            <person name="Cai S.Y."/>
            <person name="Jin L.M."/>
            <person name="Li H.R."/>
        </authorList>
    </citation>
    <scope>NUCLEOTIDE SEQUENCE</scope>
    <source>
        <strain evidence="13">A5-74</strain>
    </source>
</reference>
<proteinExistence type="inferred from homology"/>
<comment type="function">
    <text evidence="11">Catalyzes the formation of phosphatidylethanolamine (PtdEtn) from phosphatidylserine (PtdSer).</text>
</comment>
<feature type="region of interest" description="Disordered" evidence="12">
    <location>
        <begin position="1"/>
        <end position="21"/>
    </location>
</feature>
<dbReference type="HAMAP" id="MF_00664">
    <property type="entry name" value="PS_decarb_PSD_A"/>
    <property type="match status" value="1"/>
</dbReference>
<evidence type="ECO:0000256" key="2">
    <source>
        <dbReference type="ARBA" id="ARBA00022516"/>
    </source>
</evidence>
<evidence type="ECO:0000256" key="10">
    <source>
        <dbReference type="ARBA" id="ARBA00023317"/>
    </source>
</evidence>
<sequence>MARPDTSPTGPAATDPTTGTSLGHVLDLVRQAIPPIHRGGRPLVLGAAGITLLTRTLLRRVGLRRTGGVVGRFGLAGTAATALFFRAPARVAPATRNAVVAAADGLIALVDEAVPPIELGLEPGPRPRVSVFLSLLDVHVQRVPVEGVVTKIAYRPGTFLSADLDKASEDNERNSMLIAAPAGEVVVTQIAGLLARRIVCDLKPGAAAHLGSTYGLIRFGSRVDVYLPVGTEIVVRPGQRTIGGETLLAVLDGTPT</sequence>
<dbReference type="AlphaFoldDB" id="A0AAU8DX34"/>
<comment type="pathway">
    <text evidence="11">Phospholipid metabolism; phosphatidylethanolamine biosynthesis; phosphatidylethanolamine from CDP-diacylglycerol: step 2/2.</text>
</comment>
<organism evidence="13">
    <name type="scientific">Nakamurella sp. A5-74</name>
    <dbReference type="NCBI Taxonomy" id="3158264"/>
    <lineage>
        <taxon>Bacteria</taxon>
        <taxon>Bacillati</taxon>
        <taxon>Actinomycetota</taxon>
        <taxon>Actinomycetes</taxon>
        <taxon>Nakamurellales</taxon>
        <taxon>Nakamurellaceae</taxon>
        <taxon>Nakamurella</taxon>
    </lineage>
</organism>
<name>A0AAU8DX34_9ACTN</name>
<dbReference type="InterPro" id="IPR003817">
    <property type="entry name" value="PS_Dcarbxylase"/>
</dbReference>
<evidence type="ECO:0000256" key="6">
    <source>
        <dbReference type="ARBA" id="ARBA00023145"/>
    </source>
</evidence>
<evidence type="ECO:0000256" key="5">
    <source>
        <dbReference type="ARBA" id="ARBA00023136"/>
    </source>
</evidence>
<keyword evidence="5 11" id="KW-0472">Membrane</keyword>
<gene>
    <name evidence="11" type="primary">psd</name>
    <name evidence="13" type="ORF">ABLG96_18425</name>
</gene>
<keyword evidence="10 11" id="KW-0670">Pyruvate</keyword>
<evidence type="ECO:0000256" key="11">
    <source>
        <dbReference type="HAMAP-Rule" id="MF_00664"/>
    </source>
</evidence>
<accession>A0AAU8DX34</accession>
<dbReference type="Pfam" id="PF02666">
    <property type="entry name" value="PS_Dcarbxylase"/>
    <property type="match status" value="1"/>
</dbReference>
<comment type="PTM">
    <text evidence="11">Is synthesized initially as an inactive proenzyme. Formation of the active enzyme involves a self-maturation process in which the active site pyruvoyl group is generated from an internal serine residue via an autocatalytic post-translational modification. Two non-identical subunits are generated from the proenzyme in this reaction, and the pyruvate is formed at the N-terminus of the alpha chain, which is derived from the carboxyl end of the proenzyme. The post-translation cleavage follows an unusual pathway, termed non-hydrolytic serinolysis, in which the side chain hydroxyl group of the serine supplies its oxygen atom to form the C-terminus of the beta chain, while the remainder of the serine residue undergoes an oxidative deamination to produce ammonia and the pyruvoyl prosthetic group on the alpha chain.</text>
</comment>
<feature type="active site" description="Schiff-base intermediate with substrate; via pyruvic acid" evidence="11">
    <location>
        <position position="221"/>
    </location>
</feature>
<dbReference type="EMBL" id="CP159218">
    <property type="protein sequence ID" value="XCG65977.1"/>
    <property type="molecule type" value="Genomic_DNA"/>
</dbReference>
<comment type="similarity">
    <text evidence="11">Belongs to the phosphatidylserine decarboxylase family. PSD-A subfamily.</text>
</comment>
<evidence type="ECO:0000256" key="12">
    <source>
        <dbReference type="SAM" id="MobiDB-lite"/>
    </source>
</evidence>
<evidence type="ECO:0000256" key="7">
    <source>
        <dbReference type="ARBA" id="ARBA00023209"/>
    </source>
</evidence>
<evidence type="ECO:0000256" key="3">
    <source>
        <dbReference type="ARBA" id="ARBA00022793"/>
    </source>
</evidence>
<evidence type="ECO:0000256" key="8">
    <source>
        <dbReference type="ARBA" id="ARBA00023239"/>
    </source>
</evidence>
<comment type="subunit">
    <text evidence="11">Heterodimer of a large membrane-associated beta subunit and a small pyruvoyl-containing alpha subunit.</text>
</comment>
<keyword evidence="6 11" id="KW-0865">Zymogen</keyword>
<comment type="subcellular location">
    <subcellularLocation>
        <location evidence="11">Cell membrane</location>
        <topology evidence="11">Peripheral membrane protein</topology>
    </subcellularLocation>
</comment>
<keyword evidence="4 11" id="KW-0443">Lipid metabolism</keyword>
<evidence type="ECO:0000256" key="9">
    <source>
        <dbReference type="ARBA" id="ARBA00023264"/>
    </source>
</evidence>
<dbReference type="InterPro" id="IPR033175">
    <property type="entry name" value="PSD-A"/>
</dbReference>
<dbReference type="RefSeq" id="WP_353651581.1">
    <property type="nucleotide sequence ID" value="NZ_CP159218.1"/>
</dbReference>
<feature type="chain" id="PRO_5043066437" description="Phosphatidylserine decarboxylase alpha chain" evidence="11">
    <location>
        <begin position="221"/>
        <end position="256"/>
    </location>
</feature>
<protein>
    <recommendedName>
        <fullName evidence="11">Phosphatidylserine decarboxylase proenzyme</fullName>
        <ecNumber evidence="11">4.1.1.65</ecNumber>
    </recommendedName>
    <component>
        <recommendedName>
            <fullName evidence="11">Phosphatidylserine decarboxylase alpha chain</fullName>
        </recommendedName>
    </component>
    <component>
        <recommendedName>
            <fullName evidence="11">Phosphatidylserine decarboxylase beta chain</fullName>
        </recommendedName>
    </component>
</protein>
<feature type="chain" id="PRO_5043066438" description="Phosphatidylserine decarboxylase beta chain" evidence="11">
    <location>
        <begin position="1"/>
        <end position="220"/>
    </location>
</feature>
<feature type="modified residue" description="Pyruvic acid (Ser); by autocatalysis" evidence="11">
    <location>
        <position position="221"/>
    </location>
</feature>
<dbReference type="GO" id="GO:0005886">
    <property type="term" value="C:plasma membrane"/>
    <property type="evidence" value="ECO:0007669"/>
    <property type="project" value="UniProtKB-SubCell"/>
</dbReference>
<evidence type="ECO:0000313" key="13">
    <source>
        <dbReference type="EMBL" id="XCG65977.1"/>
    </source>
</evidence>
<dbReference type="GO" id="GO:0004609">
    <property type="term" value="F:phosphatidylserine decarboxylase activity"/>
    <property type="evidence" value="ECO:0007669"/>
    <property type="project" value="UniProtKB-UniRule"/>
</dbReference>
<keyword evidence="1 11" id="KW-1003">Cell membrane</keyword>
<comment type="catalytic activity">
    <reaction evidence="11">
        <text>a 1,2-diacyl-sn-glycero-3-phospho-L-serine + H(+) = a 1,2-diacyl-sn-glycero-3-phosphoethanolamine + CO2</text>
        <dbReference type="Rhea" id="RHEA:20828"/>
        <dbReference type="ChEBI" id="CHEBI:15378"/>
        <dbReference type="ChEBI" id="CHEBI:16526"/>
        <dbReference type="ChEBI" id="CHEBI:57262"/>
        <dbReference type="ChEBI" id="CHEBI:64612"/>
        <dbReference type="EC" id="4.1.1.65"/>
    </reaction>
</comment>
<comment type="cofactor">
    <cofactor evidence="11">
        <name>pyruvate</name>
        <dbReference type="ChEBI" id="CHEBI:15361"/>
    </cofactor>
    <text evidence="11">Binds 1 pyruvoyl group covalently per subunit.</text>
</comment>
<evidence type="ECO:0000256" key="4">
    <source>
        <dbReference type="ARBA" id="ARBA00023098"/>
    </source>
</evidence>
<keyword evidence="8 11" id="KW-0456">Lyase</keyword>
<keyword evidence="3 11" id="KW-0210">Decarboxylase</keyword>
<keyword evidence="7 11" id="KW-0594">Phospholipid biosynthesis</keyword>